<dbReference type="PIRSF" id="PIRSF001434">
    <property type="entry name" value="CGS"/>
    <property type="match status" value="1"/>
</dbReference>
<dbReference type="GO" id="GO:0005737">
    <property type="term" value="C:cytoplasm"/>
    <property type="evidence" value="ECO:0007669"/>
    <property type="project" value="TreeGrafter"/>
</dbReference>
<feature type="modified residue" description="N6-(pyridoxal phosphate)lysine" evidence="4">
    <location>
        <position position="195"/>
    </location>
</feature>
<dbReference type="PROSITE" id="PS00868">
    <property type="entry name" value="CYS_MET_METAB_PP"/>
    <property type="match status" value="1"/>
</dbReference>
<dbReference type="InterPro" id="IPR015422">
    <property type="entry name" value="PyrdxlP-dep_Trfase_small"/>
</dbReference>
<dbReference type="Proteomes" id="UP000043699">
    <property type="component" value="Unassembled WGS sequence"/>
</dbReference>
<dbReference type="SUPFAM" id="SSF53383">
    <property type="entry name" value="PLP-dependent transferases"/>
    <property type="match status" value="1"/>
</dbReference>
<comment type="similarity">
    <text evidence="2 5">Belongs to the trans-sulfuration enzymes family.</text>
</comment>
<dbReference type="FunFam" id="3.90.1150.10:FF:000008">
    <property type="entry name" value="Cystathionine gamma-synthase"/>
    <property type="match status" value="1"/>
</dbReference>
<evidence type="ECO:0000256" key="2">
    <source>
        <dbReference type="ARBA" id="ARBA00009077"/>
    </source>
</evidence>
<dbReference type="Gene3D" id="3.90.1150.10">
    <property type="entry name" value="Aspartate Aminotransferase, domain 1"/>
    <property type="match status" value="1"/>
</dbReference>
<comment type="cofactor">
    <cofactor evidence="1 5">
        <name>pyridoxal 5'-phosphate</name>
        <dbReference type="ChEBI" id="CHEBI:597326"/>
    </cofactor>
</comment>
<dbReference type="RefSeq" id="WP_052650617.1">
    <property type="nucleotide sequence ID" value="NZ_CCXS01000001.1"/>
</dbReference>
<dbReference type="FunFam" id="3.40.640.10:FF:000009">
    <property type="entry name" value="Cystathionine gamma-synthase homolog"/>
    <property type="match status" value="1"/>
</dbReference>
<dbReference type="InterPro" id="IPR015424">
    <property type="entry name" value="PyrdxlP-dep_Trfase"/>
</dbReference>
<accession>A0A098EHX0</accession>
<dbReference type="EMBL" id="CCXS01000001">
    <property type="protein sequence ID" value="CEG21863.1"/>
    <property type="molecule type" value="Genomic_DNA"/>
</dbReference>
<dbReference type="GO" id="GO:0003962">
    <property type="term" value="F:cystathionine gamma-synthase activity"/>
    <property type="evidence" value="ECO:0007669"/>
    <property type="project" value="TreeGrafter"/>
</dbReference>
<dbReference type="GO" id="GO:0019343">
    <property type="term" value="P:cysteine biosynthetic process via cystathionine"/>
    <property type="evidence" value="ECO:0007669"/>
    <property type="project" value="TreeGrafter"/>
</dbReference>
<dbReference type="InterPro" id="IPR015421">
    <property type="entry name" value="PyrdxlP-dep_Trfase_major"/>
</dbReference>
<keyword evidence="3 4" id="KW-0663">Pyridoxal phosphate</keyword>
<dbReference type="GO" id="GO:0019346">
    <property type="term" value="P:transsulfuration"/>
    <property type="evidence" value="ECO:0007669"/>
    <property type="project" value="InterPro"/>
</dbReference>
<dbReference type="STRING" id="1499687.BN1080_00782"/>
<dbReference type="PANTHER" id="PTHR11808:SF15">
    <property type="entry name" value="CYSTATHIONINE GAMMA-LYASE"/>
    <property type="match status" value="1"/>
</dbReference>
<evidence type="ECO:0000256" key="4">
    <source>
        <dbReference type="PIRSR" id="PIRSR001434-2"/>
    </source>
</evidence>
<proteinExistence type="inferred from homology"/>
<dbReference type="NCBIfam" id="NF005810">
    <property type="entry name" value="PRK07671.1"/>
    <property type="match status" value="1"/>
</dbReference>
<dbReference type="GO" id="GO:0030170">
    <property type="term" value="F:pyridoxal phosphate binding"/>
    <property type="evidence" value="ECO:0007669"/>
    <property type="project" value="InterPro"/>
</dbReference>
<gene>
    <name evidence="6" type="primary">mccB</name>
    <name evidence="6" type="ORF">BN1080_00782</name>
</gene>
<keyword evidence="7" id="KW-1185">Reference proteome</keyword>
<evidence type="ECO:0000256" key="5">
    <source>
        <dbReference type="RuleBase" id="RU362118"/>
    </source>
</evidence>
<dbReference type="OrthoDB" id="9780685at2"/>
<organism evidence="6 7">
    <name type="scientific">Planococcus massiliensis</name>
    <dbReference type="NCBI Taxonomy" id="1499687"/>
    <lineage>
        <taxon>Bacteria</taxon>
        <taxon>Bacillati</taxon>
        <taxon>Bacillota</taxon>
        <taxon>Bacilli</taxon>
        <taxon>Bacillales</taxon>
        <taxon>Caryophanaceae</taxon>
        <taxon>Planococcus</taxon>
    </lineage>
</organism>
<dbReference type="InterPro" id="IPR054542">
    <property type="entry name" value="Cys_met_metab_PP"/>
</dbReference>
<dbReference type="AlphaFoldDB" id="A0A098EHX0"/>
<protein>
    <submittedName>
        <fullName evidence="6">Cystathionine gamma-lyase</fullName>
    </submittedName>
</protein>
<evidence type="ECO:0000313" key="7">
    <source>
        <dbReference type="Proteomes" id="UP000043699"/>
    </source>
</evidence>
<reference evidence="6 7" key="1">
    <citation type="submission" date="2014-09" db="EMBL/GenBank/DDBJ databases">
        <authorList>
            <person name="Urmite Genomes Urmite Genomes"/>
        </authorList>
    </citation>
    <scope>NUCLEOTIDE SEQUENCE [LARGE SCALE GENOMIC DNA]</scope>
    <source>
        <strain evidence="6 7">ES2</strain>
    </source>
</reference>
<name>A0A098EHX0_9BACL</name>
<dbReference type="GO" id="GO:0004123">
    <property type="term" value="F:cystathionine gamma-lyase activity"/>
    <property type="evidence" value="ECO:0007669"/>
    <property type="project" value="TreeGrafter"/>
</dbReference>
<dbReference type="Gene3D" id="3.40.640.10">
    <property type="entry name" value="Type I PLP-dependent aspartate aminotransferase-like (Major domain)"/>
    <property type="match status" value="1"/>
</dbReference>
<evidence type="ECO:0000313" key="6">
    <source>
        <dbReference type="EMBL" id="CEG21863.1"/>
    </source>
</evidence>
<dbReference type="InterPro" id="IPR000277">
    <property type="entry name" value="Cys/Met-Metab_PyrdxlP-dep_enz"/>
</dbReference>
<keyword evidence="6" id="KW-0456">Lyase</keyword>
<evidence type="ECO:0000256" key="1">
    <source>
        <dbReference type="ARBA" id="ARBA00001933"/>
    </source>
</evidence>
<evidence type="ECO:0000256" key="3">
    <source>
        <dbReference type="ARBA" id="ARBA00022898"/>
    </source>
</evidence>
<sequence>MKPKTRLIHGGIFGDEATGAVSTPIYQVSTYKQEAVGKFKGYEYSRTGNPTRHALEELIADVEYGHAGFAFGSGMAAISSVMMLFSAGDHIILTDDVYGGTYRVVNKVLNRFGLEFTFVDTGDLEAVEAAVKENTKAIFIETPTNPLLKVTDIEAVSAYAKSKNLLTIVDNTFMTPYLQNPLKLGADIVLHSATKYIGGHSDVVAGLVVVNSEQLATDLHFVQNSVGAILGPQDSWLLMRGLKTLGIRMEEAVSNAQKIAEFLDQHEAVNAVIYPGLLNHTGHELMKKQAAGFGAMISFDVGSKEKADELLAKLRYFTLAESLGAVESLISVPAQMTHASIPVERRGELGILEGLVRISVGIEDVEDLIEDLENALN</sequence>
<dbReference type="PANTHER" id="PTHR11808">
    <property type="entry name" value="TRANS-SULFURATION ENZYME FAMILY MEMBER"/>
    <property type="match status" value="1"/>
</dbReference>
<dbReference type="Pfam" id="PF01053">
    <property type="entry name" value="Cys_Met_Meta_PP"/>
    <property type="match status" value="1"/>
</dbReference>
<dbReference type="CDD" id="cd00614">
    <property type="entry name" value="CGS_like"/>
    <property type="match status" value="1"/>
</dbReference>